<keyword evidence="2" id="KW-0808">Transferase</keyword>
<evidence type="ECO:0000313" key="3">
    <source>
        <dbReference type="Proteomes" id="UP000278475"/>
    </source>
</evidence>
<dbReference type="GO" id="GO:0016740">
    <property type="term" value="F:transferase activity"/>
    <property type="evidence" value="ECO:0007669"/>
    <property type="project" value="UniProtKB-KW"/>
</dbReference>
<sequence length="213" mass="24029">MSCDIIIPVWNQLELTKDCIEHIVRNTHYPYRLVIIDNGSQQETREYLEELSRSNNPPVTLIRNQTNLGFVKAVNQGLKASNADYVCLLNNDVLVSKGWLDEMIGVANRQAGIGIVNPDSSEEADTDLADNLLGYRAQSRKPYQGDYIEIMGAMGFCMLIKREVIDRIGILDEIFGIGGYDDMDYSRRAWQAGYKCVKARGAYVIHCVHSSFD</sequence>
<feature type="non-terminal residue" evidence="2">
    <location>
        <position position="213"/>
    </location>
</feature>
<feature type="domain" description="Glycosyltransferase 2-like" evidence="1">
    <location>
        <begin position="5"/>
        <end position="168"/>
    </location>
</feature>
<gene>
    <name evidence="2" type="ORF">DRJ31_10775</name>
</gene>
<reference evidence="2 3" key="1">
    <citation type="submission" date="2018-06" db="EMBL/GenBank/DDBJ databases">
        <title>Extensive metabolic versatility and redundancy in microbially diverse, dynamic hydrothermal sediments.</title>
        <authorList>
            <person name="Dombrowski N."/>
            <person name="Teske A."/>
            <person name="Baker B.J."/>
        </authorList>
    </citation>
    <scope>NUCLEOTIDE SEQUENCE [LARGE SCALE GENOMIC DNA]</scope>
    <source>
        <strain evidence="2">B66_G16</strain>
    </source>
</reference>
<dbReference type="SUPFAM" id="SSF53448">
    <property type="entry name" value="Nucleotide-diphospho-sugar transferases"/>
    <property type="match status" value="1"/>
</dbReference>
<dbReference type="InterPro" id="IPR029044">
    <property type="entry name" value="Nucleotide-diphossugar_trans"/>
</dbReference>
<dbReference type="Gene3D" id="3.90.550.10">
    <property type="entry name" value="Spore Coat Polysaccharide Biosynthesis Protein SpsA, Chain A"/>
    <property type="match status" value="1"/>
</dbReference>
<dbReference type="PANTHER" id="PTHR43179">
    <property type="entry name" value="RHAMNOSYLTRANSFERASE WBBL"/>
    <property type="match status" value="1"/>
</dbReference>
<dbReference type="InterPro" id="IPR001173">
    <property type="entry name" value="Glyco_trans_2-like"/>
</dbReference>
<dbReference type="Pfam" id="PF00535">
    <property type="entry name" value="Glycos_transf_2"/>
    <property type="match status" value="1"/>
</dbReference>
<dbReference type="CDD" id="cd04186">
    <property type="entry name" value="GT_2_like_c"/>
    <property type="match status" value="1"/>
</dbReference>
<organism evidence="2 3">
    <name type="scientific">Thermoproteota archaeon</name>
    <dbReference type="NCBI Taxonomy" id="2056631"/>
    <lineage>
        <taxon>Archaea</taxon>
        <taxon>Thermoproteota</taxon>
    </lineage>
</organism>
<evidence type="ECO:0000313" key="2">
    <source>
        <dbReference type="EMBL" id="RLE45795.1"/>
    </source>
</evidence>
<evidence type="ECO:0000259" key="1">
    <source>
        <dbReference type="Pfam" id="PF00535"/>
    </source>
</evidence>
<accession>A0A497EK48</accession>
<dbReference type="Proteomes" id="UP000278475">
    <property type="component" value="Unassembled WGS sequence"/>
</dbReference>
<proteinExistence type="predicted"/>
<protein>
    <submittedName>
        <fullName evidence="2">Glycosyl transferase family 1</fullName>
    </submittedName>
</protein>
<name>A0A497EK48_9CREN</name>
<dbReference type="PANTHER" id="PTHR43179:SF7">
    <property type="entry name" value="RHAMNOSYLTRANSFERASE WBBL"/>
    <property type="match status" value="1"/>
</dbReference>
<comment type="caution">
    <text evidence="2">The sequence shown here is derived from an EMBL/GenBank/DDBJ whole genome shotgun (WGS) entry which is preliminary data.</text>
</comment>
<dbReference type="EMBL" id="QMQV01000228">
    <property type="protein sequence ID" value="RLE45795.1"/>
    <property type="molecule type" value="Genomic_DNA"/>
</dbReference>
<dbReference type="AlphaFoldDB" id="A0A497EK48"/>